<organism evidence="2 3">
    <name type="scientific">Streptomyces alboflavus</name>
    <dbReference type="NCBI Taxonomy" id="67267"/>
    <lineage>
        <taxon>Bacteria</taxon>
        <taxon>Bacillati</taxon>
        <taxon>Actinomycetota</taxon>
        <taxon>Actinomycetes</taxon>
        <taxon>Kitasatosporales</taxon>
        <taxon>Streptomycetaceae</taxon>
        <taxon>Streptomyces</taxon>
    </lineage>
</organism>
<geneLocation type="plasmid" evidence="3">
    <name>pmdjk44.1</name>
</geneLocation>
<evidence type="ECO:0000259" key="1">
    <source>
        <dbReference type="Pfam" id="PF23859"/>
    </source>
</evidence>
<dbReference type="Pfam" id="PF23859">
    <property type="entry name" value="DpdA"/>
    <property type="match status" value="1"/>
</dbReference>
<keyword evidence="3" id="KW-1185">Reference proteome</keyword>
<dbReference type="RefSeq" id="WP_100112522.1">
    <property type="nucleotide sequence ID" value="NZ_CP023976.1"/>
</dbReference>
<protein>
    <recommendedName>
        <fullName evidence="1">DeoxyPurine in DNA protein A domain-containing protein</fullName>
    </recommendedName>
</protein>
<name>A0A291W560_9ACTN</name>
<accession>A0A291W560</accession>
<feature type="domain" description="DeoxyPurine in DNA protein A" evidence="1">
    <location>
        <begin position="13"/>
        <end position="253"/>
    </location>
</feature>
<keyword evidence="2" id="KW-0614">Plasmid</keyword>
<dbReference type="EMBL" id="CP023976">
    <property type="protein sequence ID" value="ATM24709.1"/>
    <property type="molecule type" value="Genomic_DNA"/>
</dbReference>
<dbReference type="Proteomes" id="UP000195880">
    <property type="component" value="Plasmid pMDJK44.1"/>
</dbReference>
<evidence type="ECO:0000313" key="2">
    <source>
        <dbReference type="EMBL" id="ATM24709.1"/>
    </source>
</evidence>
<reference evidence="2 3" key="1">
    <citation type="submission" date="2017-10" db="EMBL/GenBank/DDBJ databases">
        <title>Streptomyces alboflavus Genome sequencing and assembly.</title>
        <authorList>
            <person name="Wang Y."/>
            <person name="Du B."/>
            <person name="Ding Y."/>
            <person name="Liu H."/>
            <person name="Hou Q."/>
            <person name="Liu K."/>
            <person name="Wang C."/>
            <person name="Yao L."/>
        </authorList>
    </citation>
    <scope>NUCLEOTIDE SEQUENCE [LARGE SCALE GENOMIC DNA]</scope>
    <source>
        <strain evidence="2 3">MDJK44</strain>
        <plasmid evidence="3">Plasmid pmdjk44.1</plasmid>
    </source>
</reference>
<proteinExistence type="predicted"/>
<evidence type="ECO:0000313" key="3">
    <source>
        <dbReference type="Proteomes" id="UP000195880"/>
    </source>
</evidence>
<gene>
    <name evidence="2" type="ORF">SMD44_p10210</name>
</gene>
<dbReference type="OrthoDB" id="9075047at2"/>
<dbReference type="KEGG" id="salf:SMD44_p10210"/>
<sequence>MSNTTLHPRPPFKFYLGSHNPAWLETADVPLCVSHARLAGRRSLPRARHGWLLDSGGFNELALHGGWRQSAREYAAAVRRYHDEVGLMRAAAPQDWMCEWEVLRKTGKSLRQHIELTVANFVELRSLAPDLPIFPVVQGWTYPSYFECIRLFERAGVDLSKEPLVGVGSICRRPRLLLPTQLLAELARAGYRVHAFGFKKAGLKIVHKDIVSADSLAWSYGGRYEPGCEGSHKRENNCLRHALWWRQDLLNHIAEAQRTAQ</sequence>
<dbReference type="InterPro" id="IPR055645">
    <property type="entry name" value="DpdA"/>
</dbReference>
<dbReference type="AlphaFoldDB" id="A0A291W560"/>